<name>A0AAV1HJ36_XYRNO</name>
<protein>
    <submittedName>
        <fullName evidence="2">Uncharacterized protein</fullName>
    </submittedName>
</protein>
<sequence>MDVRVFLFVKKDEYTNERKREVAAAPHSSSFRKFSTNCHTGVNSHASGGSNSSDGTARPSCPETQNPPPAEAVRSGAASNISSCRARQPHQETGSQERGDDDVAILGWRMRPSIPCGTWSALVQLFSVLKERQ</sequence>
<proteinExistence type="predicted"/>
<evidence type="ECO:0000313" key="3">
    <source>
        <dbReference type="Proteomes" id="UP001178508"/>
    </source>
</evidence>
<dbReference type="AlphaFoldDB" id="A0AAV1HJ36"/>
<evidence type="ECO:0000256" key="1">
    <source>
        <dbReference type="SAM" id="MobiDB-lite"/>
    </source>
</evidence>
<dbReference type="EMBL" id="OY660885">
    <property type="protein sequence ID" value="CAJ1084392.1"/>
    <property type="molecule type" value="Genomic_DNA"/>
</dbReference>
<reference evidence="2" key="1">
    <citation type="submission" date="2023-08" db="EMBL/GenBank/DDBJ databases">
        <authorList>
            <person name="Alioto T."/>
            <person name="Alioto T."/>
            <person name="Gomez Garrido J."/>
        </authorList>
    </citation>
    <scope>NUCLEOTIDE SEQUENCE</scope>
</reference>
<gene>
    <name evidence="2" type="ORF">XNOV1_A006273</name>
</gene>
<organism evidence="2 3">
    <name type="scientific">Xyrichtys novacula</name>
    <name type="common">Pearly razorfish</name>
    <name type="synonym">Hemipteronotus novacula</name>
    <dbReference type="NCBI Taxonomy" id="13765"/>
    <lineage>
        <taxon>Eukaryota</taxon>
        <taxon>Metazoa</taxon>
        <taxon>Chordata</taxon>
        <taxon>Craniata</taxon>
        <taxon>Vertebrata</taxon>
        <taxon>Euteleostomi</taxon>
        <taxon>Actinopterygii</taxon>
        <taxon>Neopterygii</taxon>
        <taxon>Teleostei</taxon>
        <taxon>Neoteleostei</taxon>
        <taxon>Acanthomorphata</taxon>
        <taxon>Eupercaria</taxon>
        <taxon>Labriformes</taxon>
        <taxon>Labridae</taxon>
        <taxon>Xyrichtys</taxon>
    </lineage>
</organism>
<feature type="compositionally biased region" description="Polar residues" evidence="1">
    <location>
        <begin position="77"/>
        <end position="96"/>
    </location>
</feature>
<feature type="region of interest" description="Disordered" evidence="1">
    <location>
        <begin position="16"/>
        <end position="102"/>
    </location>
</feature>
<accession>A0AAV1HJ36</accession>
<evidence type="ECO:0000313" key="2">
    <source>
        <dbReference type="EMBL" id="CAJ1084392.1"/>
    </source>
</evidence>
<feature type="compositionally biased region" description="Polar residues" evidence="1">
    <location>
        <begin position="27"/>
        <end position="55"/>
    </location>
</feature>
<keyword evidence="3" id="KW-1185">Reference proteome</keyword>
<dbReference type="Proteomes" id="UP001178508">
    <property type="component" value="Chromosome 22"/>
</dbReference>